<comment type="caution">
    <text evidence="6">The sequence shown here is derived from an EMBL/GenBank/DDBJ whole genome shotgun (WGS) entry which is preliminary data.</text>
</comment>
<keyword evidence="7" id="KW-1185">Reference proteome</keyword>
<dbReference type="InterPro" id="IPR051409">
    <property type="entry name" value="Atypical_kinase_ADCK"/>
</dbReference>
<dbReference type="InterPro" id="IPR004147">
    <property type="entry name" value="ABC1_dom"/>
</dbReference>
<dbReference type="Proteomes" id="UP000611554">
    <property type="component" value="Unassembled WGS sequence"/>
</dbReference>
<dbReference type="Pfam" id="PF03109">
    <property type="entry name" value="ABC1"/>
    <property type="match status" value="1"/>
</dbReference>
<gene>
    <name evidence="6" type="ORF">GCM10010140_60160</name>
</gene>
<evidence type="ECO:0000313" key="7">
    <source>
        <dbReference type="Proteomes" id="UP000611554"/>
    </source>
</evidence>
<dbReference type="EMBL" id="BMQJ01000017">
    <property type="protein sequence ID" value="GGQ21776.1"/>
    <property type="molecule type" value="Genomic_DNA"/>
</dbReference>
<dbReference type="PANTHER" id="PTHR43851">
    <property type="match status" value="1"/>
</dbReference>
<evidence type="ECO:0000256" key="1">
    <source>
        <dbReference type="ARBA" id="ARBA00009670"/>
    </source>
</evidence>
<reference evidence="7" key="1">
    <citation type="journal article" date="2019" name="Int. J. Syst. Evol. Microbiol.">
        <title>The Global Catalogue of Microorganisms (GCM) 10K type strain sequencing project: providing services to taxonomists for standard genome sequencing and annotation.</title>
        <authorList>
            <consortium name="The Broad Institute Genomics Platform"/>
            <consortium name="The Broad Institute Genome Sequencing Center for Infectious Disease"/>
            <person name="Wu L."/>
            <person name="Ma J."/>
        </authorList>
    </citation>
    <scope>NUCLEOTIDE SEQUENCE [LARGE SCALE GENOMIC DNA]</scope>
    <source>
        <strain evidence="7">JCM 3115</strain>
    </source>
</reference>
<dbReference type="SUPFAM" id="SSF56112">
    <property type="entry name" value="Protein kinase-like (PK-like)"/>
    <property type="match status" value="1"/>
</dbReference>
<dbReference type="PANTHER" id="PTHR43851:SF3">
    <property type="entry name" value="COENZYME Q8"/>
    <property type="match status" value="1"/>
</dbReference>
<keyword evidence="4 6" id="KW-0067">ATP-binding</keyword>
<name>A0ABQ2RDY3_9ACTN</name>
<evidence type="ECO:0000313" key="6">
    <source>
        <dbReference type="EMBL" id="GGQ21776.1"/>
    </source>
</evidence>
<evidence type="ECO:0000256" key="3">
    <source>
        <dbReference type="ARBA" id="ARBA00022741"/>
    </source>
</evidence>
<evidence type="ECO:0000256" key="2">
    <source>
        <dbReference type="ARBA" id="ARBA00022679"/>
    </source>
</evidence>
<dbReference type="CDD" id="cd13970">
    <property type="entry name" value="ABC1_ADCK3"/>
    <property type="match status" value="1"/>
</dbReference>
<dbReference type="InterPro" id="IPR011009">
    <property type="entry name" value="Kinase-like_dom_sf"/>
</dbReference>
<dbReference type="GO" id="GO:0005524">
    <property type="term" value="F:ATP binding"/>
    <property type="evidence" value="ECO:0007669"/>
    <property type="project" value="UniProtKB-KW"/>
</dbReference>
<evidence type="ECO:0000256" key="4">
    <source>
        <dbReference type="ARBA" id="ARBA00022840"/>
    </source>
</evidence>
<keyword evidence="3" id="KW-0547">Nucleotide-binding</keyword>
<sequence>MSDLPRRAVARSAKLASLPIGFAGRTALGLGKRIGGKSAEIVSQEIQQRTAEQIFKVLGELKGGAMKLGQALSIFEAALPQEIAGPYRATLTRLQDAAPPLPAATVHKVLIEQLGNDWRDNFLSFEDRPTAAASIGQVHKAVWHDGRTVAVKIQYPGAGKALLSDFAQLARLGKLFGALLPGLDVKSVLTELRERVAEELDYLNEAQAQHAFALEFRDDPDFVVPDVIAANEQVLVSEWVDGTPLSRIITDGTKEERDRAGLLLVRFLFCSPARVGMLHADPHPGNFRITGDGRLCALDFGAVNRLPQGYPPAFGQLTRIFNSGDMDSVVQGLRDEGFILPHIEVEPEALRAFLAPYVEPTTVEEFTFSREWLQEQAATVTDLRPGNVTRQLNLPPSYVLIHRVHAAGIGVLCQLGTTARFRDEVVRWVPGFDEDDPWEQAAAG</sequence>
<protein>
    <submittedName>
        <fullName evidence="6">ABC transporter ATP-binding protein</fullName>
    </submittedName>
</protein>
<dbReference type="InterPro" id="IPR034646">
    <property type="entry name" value="ADCK3_dom"/>
</dbReference>
<evidence type="ECO:0000259" key="5">
    <source>
        <dbReference type="Pfam" id="PF03109"/>
    </source>
</evidence>
<keyword evidence="2" id="KW-0808">Transferase</keyword>
<feature type="domain" description="ABC1 atypical kinase-like" evidence="5">
    <location>
        <begin position="93"/>
        <end position="313"/>
    </location>
</feature>
<proteinExistence type="inferred from homology"/>
<organism evidence="6 7">
    <name type="scientific">Streptosporangium pseudovulgare</name>
    <dbReference type="NCBI Taxonomy" id="35765"/>
    <lineage>
        <taxon>Bacteria</taxon>
        <taxon>Bacillati</taxon>
        <taxon>Actinomycetota</taxon>
        <taxon>Actinomycetes</taxon>
        <taxon>Streptosporangiales</taxon>
        <taxon>Streptosporangiaceae</taxon>
        <taxon>Streptosporangium</taxon>
    </lineage>
</organism>
<comment type="similarity">
    <text evidence="1">Belongs to the protein kinase superfamily. ADCK protein kinase family.</text>
</comment>
<dbReference type="RefSeq" id="WP_189249809.1">
    <property type="nucleotide sequence ID" value="NZ_BMQJ01000017.1"/>
</dbReference>
<accession>A0ABQ2RDY3</accession>